<name>A0A438DSF6_VITVI</name>
<sequence length="1546" mass="174372">MESISGRQVRQKDKDKVWTPLMGKSFAEVVKQNRSTGEEVARVKVDNSALCVNLEKLAHCLVGCWNPMIGGGEDLRSWGTQMAKLWGLKGNLGLAKLEDGKALLEFELITEAEKALDVGEISVGGFVMRLEKWSPMSGWSMEEEKEREAWVRIVGLPISLWNRDILSKIGEGCGVFWASMLKRRGWRSYSGLEFGPALRVLPTGEKGKSPVTDGEEEGEPQPPEGKRVREAGGGSRLEVQKQSADGTRRLTSGLGHTTECYRGLNGPQLKPKGAEIMQSGPEELGFLVKSRGSEGFNPSSSSVVSFGPKEKVDLRRSKAGKPTVEVGLVADGQSLVKVPSDQLVEAQSCGPSLAGSPLSDMSLFWEKDGMRKLSEAELLHIERTKTDLALVEEATRYDIVPFQSDCLIPVPPSSPLSFFGRTPVEEYCDLSGLEEKRDKGENPLQMIMGMEPPLSETVECWDLVEASKSRMEDDGKELGSDQIVPRVNKAGGELSWEQSDLAKFSKFLGFSTEGLEKDIMEFLVKIRKRRESVHSKTFLEKSKFERELKRLECSINYERGKKQNGGVQETKIQTLSEGLVTSLGSGRWSNWVALEALGSAGGILVCWDKRSLEVMWTEVGKFSVSCRIRNVEDGMSWIFTGVYGPFSKEDRDCLWEELGAIRGLWEDPWCLGGDFNVILSQRERSRQGRLSGAMRSFAQTVDDLELIDLPMQGGIATWNGGRNNQSWARLDRFLVTQQWLDMFNGVAQCRMHRPTSDHFPILLMGGGIRRGPTPFRFENMWLKVDGFNDLLRGWWQGIEVRGRASFRLAYKMKVLKHNIKVWNREVFGRLEVNKNSALQHLEYWDGVESERSLTLAEAEQKKEAKDAFHKWVLMEEKLLSKEQGWRADIEGLQLNQLSSRDADDLEVPFSVEEIHFALMEMRGDKAPGPDGFSVAFWQDCWDFVKEEVVELFKEFFVHGSFAKSLNTTFLVLIPKKGGAEDLGDFRPISLLGGLYKLLAKVIANRLKKVLDRVVSVDQNAFVRGRQILDASLVANEVIDYWYKRKKKGLICKLDIEKAYDSINWKFLMKVLRKMGFRSRWMDWMWWCISTAKLSILINGVPADFFSNSKGLRQGDPLSPCLFVLGMEVLSTLIRRAGEGGFISGCRLRGRGGEELAVSHLLFADDTLIFCKARREQLTNLSWILAWFEAASGLRINLAKSVLIPVGEVDELAAELGCRLGALPTVYLGLPLGAHHKSSSSWDGVEERMRRRLAQWKRQYISKGGRITLIKSTLASIPIYLLSLIRIPKAVVCSPKEEGGLGIRKTDLLNKALLGKWVWRYAYEKDNLWKTAIGVKYGQEGCGWKTKEVCGPFGVGLWKEIMKKADWCWESIDFKVGKGNRVLFWTDRWCGNEALAQSYPQLFTLAGHKNAKVCEVWNSSLGQGGWNLRLARDFNDWEMDQIGDMLNLLKDFRISLEEDSVRWKREGNGVFGAKGAYKSLSGSSAGVFPNRRIWMDKVPTKVSFFAWEASWEKILTLDKLQRRGWQLPNRCYLCGCEEESANHILLH</sequence>
<keyword evidence="3" id="KW-0548">Nucleotidyltransferase</keyword>
<accession>A0A438DSF6</accession>
<dbReference type="PROSITE" id="PS50878">
    <property type="entry name" value="RT_POL"/>
    <property type="match status" value="1"/>
</dbReference>
<reference evidence="3 4" key="1">
    <citation type="journal article" date="2018" name="PLoS Genet.">
        <title>Population sequencing reveals clonal diversity and ancestral inbreeding in the grapevine cultivar Chardonnay.</title>
        <authorList>
            <person name="Roach M.J."/>
            <person name="Johnson D.L."/>
            <person name="Bohlmann J."/>
            <person name="van Vuuren H.J."/>
            <person name="Jones S.J."/>
            <person name="Pretorius I.S."/>
            <person name="Schmidt S.A."/>
            <person name="Borneman A.R."/>
        </authorList>
    </citation>
    <scope>NUCLEOTIDE SEQUENCE [LARGE SCALE GENOMIC DNA]</scope>
    <source>
        <strain evidence="4">cv. Chardonnay</strain>
        <tissue evidence="3">Leaf</tissue>
    </source>
</reference>
<dbReference type="SUPFAM" id="SSF56672">
    <property type="entry name" value="DNA/RNA polymerases"/>
    <property type="match status" value="1"/>
</dbReference>
<protein>
    <submittedName>
        <fullName evidence="3">LINE-1 reverse transcriptase-like</fullName>
    </submittedName>
</protein>
<dbReference type="Pfam" id="PF00078">
    <property type="entry name" value="RVT_1"/>
    <property type="match status" value="1"/>
</dbReference>
<dbReference type="InterPro" id="IPR026960">
    <property type="entry name" value="RVT-Znf"/>
</dbReference>
<dbReference type="Pfam" id="PF14111">
    <property type="entry name" value="DUF4283"/>
    <property type="match status" value="1"/>
</dbReference>
<feature type="domain" description="Reverse transcriptase" evidence="2">
    <location>
        <begin position="954"/>
        <end position="1231"/>
    </location>
</feature>
<dbReference type="SUPFAM" id="SSF56219">
    <property type="entry name" value="DNase I-like"/>
    <property type="match status" value="1"/>
</dbReference>
<keyword evidence="3" id="KW-0695">RNA-directed DNA polymerase</keyword>
<feature type="region of interest" description="Disordered" evidence="1">
    <location>
        <begin position="201"/>
        <end position="275"/>
    </location>
</feature>
<comment type="caution">
    <text evidence="3">The sequence shown here is derived from an EMBL/GenBank/DDBJ whole genome shotgun (WGS) entry which is preliminary data.</text>
</comment>
<dbReference type="InterPro" id="IPR043502">
    <property type="entry name" value="DNA/RNA_pol_sf"/>
</dbReference>
<gene>
    <name evidence="3" type="primary">LIN1_263</name>
    <name evidence="3" type="ORF">CK203_082361</name>
</gene>
<dbReference type="PANTHER" id="PTHR19446">
    <property type="entry name" value="REVERSE TRANSCRIPTASES"/>
    <property type="match status" value="1"/>
</dbReference>
<dbReference type="EMBL" id="QGNW01001506">
    <property type="protein sequence ID" value="RVW38427.1"/>
    <property type="molecule type" value="Genomic_DNA"/>
</dbReference>
<evidence type="ECO:0000313" key="3">
    <source>
        <dbReference type="EMBL" id="RVW38427.1"/>
    </source>
</evidence>
<dbReference type="InterPro" id="IPR036691">
    <property type="entry name" value="Endo/exonu/phosph_ase_sf"/>
</dbReference>
<dbReference type="InterPro" id="IPR025558">
    <property type="entry name" value="DUF4283"/>
</dbReference>
<dbReference type="InterPro" id="IPR000477">
    <property type="entry name" value="RT_dom"/>
</dbReference>
<evidence type="ECO:0000259" key="2">
    <source>
        <dbReference type="PROSITE" id="PS50878"/>
    </source>
</evidence>
<keyword evidence="3" id="KW-0808">Transferase</keyword>
<dbReference type="Proteomes" id="UP000288805">
    <property type="component" value="Unassembled WGS sequence"/>
</dbReference>
<dbReference type="CDD" id="cd01650">
    <property type="entry name" value="RT_nLTR_like"/>
    <property type="match status" value="1"/>
</dbReference>
<dbReference type="Gene3D" id="3.60.10.10">
    <property type="entry name" value="Endonuclease/exonuclease/phosphatase"/>
    <property type="match status" value="1"/>
</dbReference>
<dbReference type="GO" id="GO:0003964">
    <property type="term" value="F:RNA-directed DNA polymerase activity"/>
    <property type="evidence" value="ECO:0007669"/>
    <property type="project" value="UniProtKB-KW"/>
</dbReference>
<organism evidence="3 4">
    <name type="scientific">Vitis vinifera</name>
    <name type="common">Grape</name>
    <dbReference type="NCBI Taxonomy" id="29760"/>
    <lineage>
        <taxon>Eukaryota</taxon>
        <taxon>Viridiplantae</taxon>
        <taxon>Streptophyta</taxon>
        <taxon>Embryophyta</taxon>
        <taxon>Tracheophyta</taxon>
        <taxon>Spermatophyta</taxon>
        <taxon>Magnoliopsida</taxon>
        <taxon>eudicotyledons</taxon>
        <taxon>Gunneridae</taxon>
        <taxon>Pentapetalae</taxon>
        <taxon>rosids</taxon>
        <taxon>Vitales</taxon>
        <taxon>Vitaceae</taxon>
        <taxon>Viteae</taxon>
        <taxon>Vitis</taxon>
    </lineage>
</organism>
<dbReference type="Pfam" id="PF13966">
    <property type="entry name" value="zf-RVT"/>
    <property type="match status" value="1"/>
</dbReference>
<proteinExistence type="predicted"/>
<evidence type="ECO:0000256" key="1">
    <source>
        <dbReference type="SAM" id="MobiDB-lite"/>
    </source>
</evidence>
<evidence type="ECO:0000313" key="4">
    <source>
        <dbReference type="Proteomes" id="UP000288805"/>
    </source>
</evidence>